<gene>
    <name evidence="2" type="ORF">tinsulaeT_24830</name>
</gene>
<reference evidence="2 3" key="1">
    <citation type="submission" date="2023-03" db="EMBL/GenBank/DDBJ databases">
        <title>Draft genome sequence of Thalassotalea insulae KCTC 62186T.</title>
        <authorList>
            <person name="Sawabe T."/>
        </authorList>
    </citation>
    <scope>NUCLEOTIDE SEQUENCE [LARGE SCALE GENOMIC DNA]</scope>
    <source>
        <strain evidence="2 3">KCTC 62186</strain>
    </source>
</reference>
<keyword evidence="1" id="KW-1133">Transmembrane helix</keyword>
<name>A0ABQ6GT62_9GAMM</name>
<feature type="transmembrane region" description="Helical" evidence="1">
    <location>
        <begin position="20"/>
        <end position="39"/>
    </location>
</feature>
<evidence type="ECO:0008006" key="4">
    <source>
        <dbReference type="Google" id="ProtNLM"/>
    </source>
</evidence>
<evidence type="ECO:0000313" key="2">
    <source>
        <dbReference type="EMBL" id="GLX79143.1"/>
    </source>
</evidence>
<proteinExistence type="predicted"/>
<keyword evidence="1" id="KW-0812">Transmembrane</keyword>
<evidence type="ECO:0000256" key="1">
    <source>
        <dbReference type="SAM" id="Phobius"/>
    </source>
</evidence>
<sequence length="120" mass="13786">MDNDYTEVTNNNFNTGKGLIMKLAAVVASCSVFLFASCATRGNICEDITEAKEQMQACQLLKKQIANAKERPLIRTELERRYENDCIEIRYYRDDIQEAKCGNKENLEQIKKAVIEEQNQ</sequence>
<keyword evidence="3" id="KW-1185">Reference proteome</keyword>
<organism evidence="2 3">
    <name type="scientific">Thalassotalea insulae</name>
    <dbReference type="NCBI Taxonomy" id="2056778"/>
    <lineage>
        <taxon>Bacteria</taxon>
        <taxon>Pseudomonadati</taxon>
        <taxon>Pseudomonadota</taxon>
        <taxon>Gammaproteobacteria</taxon>
        <taxon>Alteromonadales</taxon>
        <taxon>Colwelliaceae</taxon>
        <taxon>Thalassotalea</taxon>
    </lineage>
</organism>
<accession>A0ABQ6GT62</accession>
<protein>
    <recommendedName>
        <fullName evidence="4">Lipoprotein</fullName>
    </recommendedName>
</protein>
<keyword evidence="1" id="KW-0472">Membrane</keyword>
<comment type="caution">
    <text evidence="2">The sequence shown here is derived from an EMBL/GenBank/DDBJ whole genome shotgun (WGS) entry which is preliminary data.</text>
</comment>
<dbReference type="Proteomes" id="UP001157186">
    <property type="component" value="Unassembled WGS sequence"/>
</dbReference>
<evidence type="ECO:0000313" key="3">
    <source>
        <dbReference type="Proteomes" id="UP001157186"/>
    </source>
</evidence>
<dbReference type="EMBL" id="BSST01000001">
    <property type="protein sequence ID" value="GLX79143.1"/>
    <property type="molecule type" value="Genomic_DNA"/>
</dbReference>